<sequence>MKRSDGFTLMNNFKVFKNVTGLFLFVDILNEHYEYYFQNITSLTLYQDSMLFKELDFNQQQQQQQENKFVESLQITVNLSNLKHLNIKDTCHILSSTMLLEILKKAQKLSSIAIEKSALISFVINNELYQYFNQMIK</sequence>
<evidence type="ECO:0000313" key="2">
    <source>
        <dbReference type="Proteomes" id="UP000663891"/>
    </source>
</evidence>
<dbReference type="AlphaFoldDB" id="A0A815I3Q4"/>
<organism evidence="1 2">
    <name type="scientific">Adineta steineri</name>
    <dbReference type="NCBI Taxonomy" id="433720"/>
    <lineage>
        <taxon>Eukaryota</taxon>
        <taxon>Metazoa</taxon>
        <taxon>Spiralia</taxon>
        <taxon>Gnathifera</taxon>
        <taxon>Rotifera</taxon>
        <taxon>Eurotatoria</taxon>
        <taxon>Bdelloidea</taxon>
        <taxon>Adinetida</taxon>
        <taxon>Adinetidae</taxon>
        <taxon>Adineta</taxon>
    </lineage>
</organism>
<comment type="caution">
    <text evidence="1">The sequence shown here is derived from an EMBL/GenBank/DDBJ whole genome shotgun (WGS) entry which is preliminary data.</text>
</comment>
<dbReference type="Proteomes" id="UP000663891">
    <property type="component" value="Unassembled WGS sequence"/>
</dbReference>
<evidence type="ECO:0000313" key="1">
    <source>
        <dbReference type="EMBL" id="CAF1363180.1"/>
    </source>
</evidence>
<reference evidence="1" key="1">
    <citation type="submission" date="2021-02" db="EMBL/GenBank/DDBJ databases">
        <authorList>
            <person name="Nowell W R."/>
        </authorList>
    </citation>
    <scope>NUCLEOTIDE SEQUENCE</scope>
</reference>
<gene>
    <name evidence="1" type="ORF">VCS650_LOCUS34430</name>
</gene>
<name>A0A815I3Q4_9BILA</name>
<accession>A0A815I3Q4</accession>
<dbReference type="EMBL" id="CAJNON010000722">
    <property type="protein sequence ID" value="CAF1363180.1"/>
    <property type="molecule type" value="Genomic_DNA"/>
</dbReference>
<proteinExistence type="predicted"/>
<protein>
    <submittedName>
        <fullName evidence="1">Uncharacterized protein</fullName>
    </submittedName>
</protein>